<evidence type="ECO:0000313" key="1">
    <source>
        <dbReference type="EMBL" id="TDN86929.1"/>
    </source>
</evidence>
<dbReference type="OrthoDB" id="8888710at2"/>
<reference evidence="1 2" key="1">
    <citation type="submission" date="2019-03" db="EMBL/GenBank/DDBJ databases">
        <title>Genomic Encyclopedia of Type Strains, Phase IV (KMG-IV): sequencing the most valuable type-strain genomes for metagenomic binning, comparative biology and taxonomic classification.</title>
        <authorList>
            <person name="Goeker M."/>
        </authorList>
    </citation>
    <scope>NUCLEOTIDE SEQUENCE [LARGE SCALE GENOMIC DNA]</scope>
    <source>
        <strain evidence="1 2">DSM 25059</strain>
    </source>
</reference>
<protein>
    <submittedName>
        <fullName evidence="1">SapC protein</fullName>
    </submittedName>
</protein>
<accession>A0A4R6FY49</accession>
<keyword evidence="2" id="KW-1185">Reference proteome</keyword>
<proteinExistence type="predicted"/>
<sequence>MANIALLNNVDHHDLRILTGHSAEFGDAISQALVFPTEFEAVSREYPIFFRKDDQDEFQAIALLGLAPRENLFLTEEGWDARYVPAIQQRGPFSIGIQRPEDGDGPGEPMIQIDLDHPRISRDEGIPIFLEHGGSSPLLEGISDALRRLYIGLEHNKPMFDAFVENELIEPVTVEIMLNEEEQVDLTSYYTIGVERFASLDGDALARLNAEGFLRPAVWAMSSLGNVEQLVARKNRLSGIE</sequence>
<organism evidence="1 2">
    <name type="scientific">Stakelama pacifica</name>
    <dbReference type="NCBI Taxonomy" id="517720"/>
    <lineage>
        <taxon>Bacteria</taxon>
        <taxon>Pseudomonadati</taxon>
        <taxon>Pseudomonadota</taxon>
        <taxon>Alphaproteobacteria</taxon>
        <taxon>Sphingomonadales</taxon>
        <taxon>Sphingomonadaceae</taxon>
        <taxon>Stakelama</taxon>
    </lineage>
</organism>
<dbReference type="AlphaFoldDB" id="A0A4R6FY49"/>
<dbReference type="InterPro" id="IPR010836">
    <property type="entry name" value="SapC"/>
</dbReference>
<evidence type="ECO:0000313" key="2">
    <source>
        <dbReference type="Proteomes" id="UP000295493"/>
    </source>
</evidence>
<gene>
    <name evidence="1" type="ORF">EV664_101507</name>
</gene>
<comment type="caution">
    <text evidence="1">The sequence shown here is derived from an EMBL/GenBank/DDBJ whole genome shotgun (WGS) entry which is preliminary data.</text>
</comment>
<dbReference type="Pfam" id="PF07277">
    <property type="entry name" value="SapC"/>
    <property type="match status" value="1"/>
</dbReference>
<name>A0A4R6FY49_9SPHN</name>
<dbReference type="EMBL" id="SNWD01000001">
    <property type="protein sequence ID" value="TDN86929.1"/>
    <property type="molecule type" value="Genomic_DNA"/>
</dbReference>
<dbReference type="Proteomes" id="UP000295493">
    <property type="component" value="Unassembled WGS sequence"/>
</dbReference>
<dbReference type="RefSeq" id="WP_133494086.1">
    <property type="nucleotide sequence ID" value="NZ_BMLU01000001.1"/>
</dbReference>